<dbReference type="AlphaFoldDB" id="A0A5D2T5P3"/>
<dbReference type="Proteomes" id="UP000323597">
    <property type="component" value="Chromosome D10"/>
</dbReference>
<protein>
    <submittedName>
        <fullName evidence="1">Uncharacterized protein</fullName>
    </submittedName>
</protein>
<reference evidence="1 2" key="1">
    <citation type="submission" date="2019-07" db="EMBL/GenBank/DDBJ databases">
        <title>WGS assembly of Gossypium mustelinum.</title>
        <authorList>
            <person name="Chen Z.J."/>
            <person name="Sreedasyam A."/>
            <person name="Ando A."/>
            <person name="Song Q."/>
            <person name="De L."/>
            <person name="Hulse-Kemp A."/>
            <person name="Ding M."/>
            <person name="Ye W."/>
            <person name="Kirkbride R."/>
            <person name="Jenkins J."/>
            <person name="Plott C."/>
            <person name="Lovell J."/>
            <person name="Lin Y.-M."/>
            <person name="Vaughn R."/>
            <person name="Liu B."/>
            <person name="Li W."/>
            <person name="Simpson S."/>
            <person name="Scheffler B."/>
            <person name="Saski C."/>
            <person name="Grover C."/>
            <person name="Hu G."/>
            <person name="Conover J."/>
            <person name="Carlson J."/>
            <person name="Shu S."/>
            <person name="Boston L."/>
            <person name="Williams M."/>
            <person name="Peterson D."/>
            <person name="Mcgee K."/>
            <person name="Jones D."/>
            <person name="Wendel J."/>
            <person name="Stelly D."/>
            <person name="Grimwood J."/>
            <person name="Schmutz J."/>
        </authorList>
    </citation>
    <scope>NUCLEOTIDE SEQUENCE [LARGE SCALE GENOMIC DNA]</scope>
    <source>
        <strain evidence="1">1408120.09</strain>
    </source>
</reference>
<name>A0A5D2T5P3_GOSMU</name>
<evidence type="ECO:0000313" key="1">
    <source>
        <dbReference type="EMBL" id="TYI60609.1"/>
    </source>
</evidence>
<evidence type="ECO:0000313" key="2">
    <source>
        <dbReference type="Proteomes" id="UP000323597"/>
    </source>
</evidence>
<keyword evidence="2" id="KW-1185">Reference proteome</keyword>
<proteinExistence type="predicted"/>
<organism evidence="1 2">
    <name type="scientific">Gossypium mustelinum</name>
    <name type="common">Cotton</name>
    <name type="synonym">Gossypium caicoense</name>
    <dbReference type="NCBI Taxonomy" id="34275"/>
    <lineage>
        <taxon>Eukaryota</taxon>
        <taxon>Viridiplantae</taxon>
        <taxon>Streptophyta</taxon>
        <taxon>Embryophyta</taxon>
        <taxon>Tracheophyta</taxon>
        <taxon>Spermatophyta</taxon>
        <taxon>Magnoliopsida</taxon>
        <taxon>eudicotyledons</taxon>
        <taxon>Gunneridae</taxon>
        <taxon>Pentapetalae</taxon>
        <taxon>rosids</taxon>
        <taxon>malvids</taxon>
        <taxon>Malvales</taxon>
        <taxon>Malvaceae</taxon>
        <taxon>Malvoideae</taxon>
        <taxon>Gossypium</taxon>
    </lineage>
</organism>
<accession>A0A5D2T5P3</accession>
<dbReference type="EMBL" id="CM017658">
    <property type="protein sequence ID" value="TYI60609.1"/>
    <property type="molecule type" value="Genomic_DNA"/>
</dbReference>
<sequence length="70" mass="8070">MIRTMVEVLQPVIMSDNKAVIPELTSENFNFWKESILLQLGCLDIDYAIRKSEPHITETSTQVDLALYEK</sequence>
<gene>
    <name evidence="1" type="ORF">E1A91_D10G115800v1</name>
</gene>